<comment type="caution">
    <text evidence="8">The sequence shown here is derived from an EMBL/GenBank/DDBJ whole genome shotgun (WGS) entry which is preliminary data.</text>
</comment>
<accession>A0A0P6XFH3</accession>
<dbReference type="EMBL" id="LGKO01000006">
    <property type="protein sequence ID" value="KPL82102.1"/>
    <property type="molecule type" value="Genomic_DNA"/>
</dbReference>
<keyword evidence="9" id="KW-1185">Reference proteome</keyword>
<protein>
    <recommendedName>
        <fullName evidence="10">Chromate transporter</fullName>
    </recommendedName>
</protein>
<evidence type="ECO:0008006" key="10">
    <source>
        <dbReference type="Google" id="ProtNLM"/>
    </source>
</evidence>
<dbReference type="InterPro" id="IPR052518">
    <property type="entry name" value="CHR_Transporter"/>
</dbReference>
<dbReference type="InterPro" id="IPR003370">
    <property type="entry name" value="Chromate_transpt"/>
</dbReference>
<feature type="transmembrane region" description="Helical" evidence="7">
    <location>
        <begin position="75"/>
        <end position="97"/>
    </location>
</feature>
<dbReference type="PANTHER" id="PTHR43663:SF1">
    <property type="entry name" value="CHROMATE TRANSPORTER"/>
    <property type="match status" value="1"/>
</dbReference>
<feature type="transmembrane region" description="Helical" evidence="7">
    <location>
        <begin position="149"/>
        <end position="173"/>
    </location>
</feature>
<comment type="similarity">
    <text evidence="2">Belongs to the chromate ion transporter (CHR) (TC 2.A.51) family.</text>
</comment>
<keyword evidence="4 7" id="KW-0812">Transmembrane</keyword>
<feature type="transmembrane region" description="Helical" evidence="7">
    <location>
        <begin position="6"/>
        <end position="29"/>
    </location>
</feature>
<dbReference type="STRING" id="869279.SE15_13485"/>
<dbReference type="GO" id="GO:0015109">
    <property type="term" value="F:chromate transmembrane transporter activity"/>
    <property type="evidence" value="ECO:0007669"/>
    <property type="project" value="InterPro"/>
</dbReference>
<keyword evidence="6 7" id="KW-0472">Membrane</keyword>
<proteinExistence type="inferred from homology"/>
<evidence type="ECO:0000256" key="4">
    <source>
        <dbReference type="ARBA" id="ARBA00022692"/>
    </source>
</evidence>
<evidence type="ECO:0000313" key="8">
    <source>
        <dbReference type="EMBL" id="KPL82102.1"/>
    </source>
</evidence>
<reference evidence="8 9" key="1">
    <citation type="submission" date="2015-07" db="EMBL/GenBank/DDBJ databases">
        <title>Whole genome sequence of Thermanaerothrix daxensis DSM 23592.</title>
        <authorList>
            <person name="Hemp J."/>
            <person name="Ward L.M."/>
            <person name="Pace L.A."/>
            <person name="Fischer W.W."/>
        </authorList>
    </citation>
    <scope>NUCLEOTIDE SEQUENCE [LARGE SCALE GENOMIC DNA]</scope>
    <source>
        <strain evidence="8 9">GNS-1</strain>
    </source>
</reference>
<evidence type="ECO:0000256" key="7">
    <source>
        <dbReference type="SAM" id="Phobius"/>
    </source>
</evidence>
<keyword evidence="5 7" id="KW-1133">Transmembrane helix</keyword>
<feature type="transmembrane region" description="Helical" evidence="7">
    <location>
        <begin position="109"/>
        <end position="129"/>
    </location>
</feature>
<evidence type="ECO:0000256" key="2">
    <source>
        <dbReference type="ARBA" id="ARBA00005262"/>
    </source>
</evidence>
<gene>
    <name evidence="8" type="ORF">SE15_13485</name>
</gene>
<evidence type="ECO:0000256" key="3">
    <source>
        <dbReference type="ARBA" id="ARBA00022475"/>
    </source>
</evidence>
<evidence type="ECO:0000313" key="9">
    <source>
        <dbReference type="Proteomes" id="UP000050544"/>
    </source>
</evidence>
<dbReference type="Pfam" id="PF02417">
    <property type="entry name" value="Chromate_transp"/>
    <property type="match status" value="1"/>
</dbReference>
<organism evidence="8 9">
    <name type="scientific">Thermanaerothrix daxensis</name>
    <dbReference type="NCBI Taxonomy" id="869279"/>
    <lineage>
        <taxon>Bacteria</taxon>
        <taxon>Bacillati</taxon>
        <taxon>Chloroflexota</taxon>
        <taxon>Anaerolineae</taxon>
        <taxon>Anaerolineales</taxon>
        <taxon>Anaerolineaceae</taxon>
        <taxon>Thermanaerothrix</taxon>
    </lineage>
</organism>
<evidence type="ECO:0000256" key="1">
    <source>
        <dbReference type="ARBA" id="ARBA00004651"/>
    </source>
</evidence>
<keyword evidence="3" id="KW-1003">Cell membrane</keyword>
<comment type="subcellular location">
    <subcellularLocation>
        <location evidence="1">Cell membrane</location>
        <topology evidence="1">Multi-pass membrane protein</topology>
    </subcellularLocation>
</comment>
<name>A0A0P6XFH3_9CHLR</name>
<sequence>MNNLWPLFWMFLKINLLTTSGPASVGLLYKEAVERGLMTEAQFVEAVGFSSVLPGSDALQLAMFVGYSVGGLPGALVALLGSILPPTVLMLGVASALRWLSGEAWVGGFVRGLAPAVAVLMVLVAWKVFQGEATASVNWVSIAIAGGSLIAYLLNVPAPLVLVAAGFAGILFLR</sequence>
<dbReference type="GO" id="GO:0005886">
    <property type="term" value="C:plasma membrane"/>
    <property type="evidence" value="ECO:0007669"/>
    <property type="project" value="UniProtKB-SubCell"/>
</dbReference>
<evidence type="ECO:0000256" key="6">
    <source>
        <dbReference type="ARBA" id="ARBA00023136"/>
    </source>
</evidence>
<dbReference type="Proteomes" id="UP000050544">
    <property type="component" value="Unassembled WGS sequence"/>
</dbReference>
<dbReference type="PANTHER" id="PTHR43663">
    <property type="entry name" value="CHROMATE TRANSPORT PROTEIN-RELATED"/>
    <property type="match status" value="1"/>
</dbReference>
<dbReference type="AlphaFoldDB" id="A0A0P6XFH3"/>
<evidence type="ECO:0000256" key="5">
    <source>
        <dbReference type="ARBA" id="ARBA00022989"/>
    </source>
</evidence>